<evidence type="ECO:0000313" key="9">
    <source>
        <dbReference type="Proteomes" id="UP000487882"/>
    </source>
</evidence>
<dbReference type="Gene3D" id="3.40.190.10">
    <property type="entry name" value="Periplasmic binding protein-like II"/>
    <property type="match status" value="2"/>
</dbReference>
<keyword evidence="7" id="KW-0812">Transmembrane</keyword>
<dbReference type="InterPro" id="IPR004872">
    <property type="entry name" value="Lipoprotein_NlpA"/>
</dbReference>
<comment type="subcellular location">
    <subcellularLocation>
        <location evidence="1">Membrane</location>
        <topology evidence="1">Lipid-anchor</topology>
    </subcellularLocation>
</comment>
<feature type="transmembrane region" description="Helical" evidence="7">
    <location>
        <begin position="26"/>
        <end position="47"/>
    </location>
</feature>
<keyword evidence="9" id="KW-1185">Reference proteome</keyword>
<proteinExistence type="inferred from homology"/>
<dbReference type="PANTHER" id="PTHR30429:SF3">
    <property type="entry name" value="LIPOPROTEIN"/>
    <property type="match status" value="1"/>
</dbReference>
<comment type="caution">
    <text evidence="8">The sequence shown here is derived from an EMBL/GenBank/DDBJ whole genome shotgun (WGS) entry which is preliminary data.</text>
</comment>
<comment type="similarity">
    <text evidence="2">Belongs to the NlpA lipoprotein family.</text>
</comment>
<name>A0A7K1J2Q9_9BIFI</name>
<evidence type="ECO:0000256" key="3">
    <source>
        <dbReference type="ARBA" id="ARBA00022729"/>
    </source>
</evidence>
<keyword evidence="7" id="KW-1133">Transmembrane helix</keyword>
<evidence type="ECO:0000256" key="5">
    <source>
        <dbReference type="ARBA" id="ARBA00023139"/>
    </source>
</evidence>
<sequence length="332" mass="35933">MTSNNTQPILSDPEEPVRVNHTARNIIIAVVVVVAIIIGAVFGYRAMHKDNAAPKGSETNPVVIGVVGATDPQWVEFTKQAKAQGIYVQIKDFQDYTSENPALAEGSLDMNEFQHLLYLANYNVQNKQNLQPLGGVAVYPLGVYSAFENGKPKYTSISDLPAGSTVAIPNDETNQARAIGVLKAAGVVTLKGDWTAFTIPQDIDTAKSKVKVVPMKAEQISNTLKAGGDDLSAGVVNNDYVADAGLKPTDAIYQDDAKSEESRPYINIFAVRADDVNNEVYKKCVQIFQSKSVLDKLQENSGGTAVLANDYTTQQLQSYLSDIEKDVKDSSK</sequence>
<evidence type="ECO:0000256" key="4">
    <source>
        <dbReference type="ARBA" id="ARBA00023136"/>
    </source>
</evidence>
<evidence type="ECO:0000256" key="7">
    <source>
        <dbReference type="SAM" id="Phobius"/>
    </source>
</evidence>
<evidence type="ECO:0000256" key="6">
    <source>
        <dbReference type="ARBA" id="ARBA00023288"/>
    </source>
</evidence>
<dbReference type="RefSeq" id="WP_155588001.1">
    <property type="nucleotide sequence ID" value="NZ_WNLP01000001.1"/>
</dbReference>
<gene>
    <name evidence="8" type="ORF">GSD1FS_0219</name>
</gene>
<keyword evidence="4 7" id="KW-0472">Membrane</keyword>
<evidence type="ECO:0000256" key="1">
    <source>
        <dbReference type="ARBA" id="ARBA00004635"/>
    </source>
</evidence>
<organism evidence="8 9">
    <name type="scientific">Bifidobacterium canis</name>
    <dbReference type="NCBI Taxonomy" id="2610880"/>
    <lineage>
        <taxon>Bacteria</taxon>
        <taxon>Bacillati</taxon>
        <taxon>Actinomycetota</taxon>
        <taxon>Actinomycetes</taxon>
        <taxon>Bifidobacteriales</taxon>
        <taxon>Bifidobacteriaceae</taxon>
        <taxon>Bifidobacterium</taxon>
    </lineage>
</organism>
<dbReference type="Pfam" id="PF03180">
    <property type="entry name" value="Lipoprotein_9"/>
    <property type="match status" value="1"/>
</dbReference>
<dbReference type="GO" id="GO:0016020">
    <property type="term" value="C:membrane"/>
    <property type="evidence" value="ECO:0007669"/>
    <property type="project" value="UniProtKB-SubCell"/>
</dbReference>
<evidence type="ECO:0000256" key="2">
    <source>
        <dbReference type="ARBA" id="ARBA00008973"/>
    </source>
</evidence>
<keyword evidence="6" id="KW-0449">Lipoprotein</keyword>
<dbReference type="EMBL" id="WNLP01000001">
    <property type="protein sequence ID" value="MUH58923.1"/>
    <property type="molecule type" value="Genomic_DNA"/>
</dbReference>
<dbReference type="PANTHER" id="PTHR30429">
    <property type="entry name" value="D-METHIONINE-BINDING LIPOPROTEIN METQ"/>
    <property type="match status" value="1"/>
</dbReference>
<protein>
    <submittedName>
        <fullName evidence="8">ABC transporter substrate-binding protein</fullName>
    </submittedName>
</protein>
<dbReference type="SUPFAM" id="SSF53850">
    <property type="entry name" value="Periplasmic binding protein-like II"/>
    <property type="match status" value="1"/>
</dbReference>
<dbReference type="AlphaFoldDB" id="A0A7K1J2Q9"/>
<reference evidence="8 9" key="1">
    <citation type="submission" date="2019-09" db="EMBL/GenBank/DDBJ databases">
        <title>Bifidobacterium canis sp. nov., isolated from the digestive tract of German Shepherd dog puppy.</title>
        <authorList>
            <person name="Bunesova V."/>
        </authorList>
    </citation>
    <scope>NUCLEOTIDE SEQUENCE [LARGE SCALE GENOMIC DNA]</scope>
    <source>
        <strain evidence="8 9">GSD1FS</strain>
    </source>
</reference>
<keyword evidence="3" id="KW-0732">Signal</keyword>
<accession>A0A7K1J2Q9</accession>
<keyword evidence="5" id="KW-0564">Palmitate</keyword>
<dbReference type="Proteomes" id="UP000487882">
    <property type="component" value="Unassembled WGS sequence"/>
</dbReference>
<evidence type="ECO:0000313" key="8">
    <source>
        <dbReference type="EMBL" id="MUH58923.1"/>
    </source>
</evidence>